<dbReference type="InterPro" id="IPR006179">
    <property type="entry name" value="5_nucleotidase/apyrase"/>
</dbReference>
<dbReference type="PRINTS" id="PR01607">
    <property type="entry name" value="APYRASEFAMLY"/>
</dbReference>
<dbReference type="PROSITE" id="PS00786">
    <property type="entry name" value="5_NUCLEOTIDASE_2"/>
    <property type="match status" value="1"/>
</dbReference>
<proteinExistence type="inferred from homology"/>
<dbReference type="InterPro" id="IPR029052">
    <property type="entry name" value="Metallo-depent_PP-like"/>
</dbReference>
<dbReference type="InterPro" id="IPR006146">
    <property type="entry name" value="5'-Nucleotdase_CS"/>
</dbReference>
<dbReference type="PANTHER" id="PTHR11575:SF24">
    <property type="entry name" value="5'-NUCLEOTIDASE"/>
    <property type="match status" value="1"/>
</dbReference>
<comment type="catalytic activity">
    <reaction evidence="1">
        <text>a ribonucleoside 5'-phosphate + H2O = a ribonucleoside + phosphate</text>
        <dbReference type="Rhea" id="RHEA:12484"/>
        <dbReference type="ChEBI" id="CHEBI:15377"/>
        <dbReference type="ChEBI" id="CHEBI:18254"/>
        <dbReference type="ChEBI" id="CHEBI:43474"/>
        <dbReference type="ChEBI" id="CHEBI:58043"/>
        <dbReference type="EC" id="3.1.3.5"/>
    </reaction>
</comment>
<keyword evidence="5" id="KW-0378">Hydrolase</keyword>
<evidence type="ECO:0000259" key="7">
    <source>
        <dbReference type="Pfam" id="PF02872"/>
    </source>
</evidence>
<keyword evidence="4 5" id="KW-0732">Signal</keyword>
<evidence type="ECO:0000256" key="2">
    <source>
        <dbReference type="ARBA" id="ARBA00006654"/>
    </source>
</evidence>
<feature type="domain" description="Calcineurin-like phosphoesterase" evidence="6">
    <location>
        <begin position="26"/>
        <end position="157"/>
    </location>
</feature>
<dbReference type="InterPro" id="IPR036907">
    <property type="entry name" value="5'-Nucleotdase_C_sf"/>
</dbReference>
<protein>
    <recommendedName>
        <fullName evidence="3">5'-nucleotidase</fullName>
        <ecNumber evidence="3">3.1.3.5</ecNumber>
    </recommendedName>
</protein>
<feature type="domain" description="5'-Nucleotidase C-terminal" evidence="7">
    <location>
        <begin position="299"/>
        <end position="474"/>
    </location>
</feature>
<feature type="chain" id="PRO_5044963789" description="5'-nucleotidase" evidence="5">
    <location>
        <begin position="23"/>
        <end position="544"/>
    </location>
</feature>
<accession>A0ABM1SCT3</accession>
<dbReference type="SUPFAM" id="SSF56300">
    <property type="entry name" value="Metallo-dependent phosphatases"/>
    <property type="match status" value="1"/>
</dbReference>
<keyword evidence="5" id="KW-0547">Nucleotide-binding</keyword>
<dbReference type="PANTHER" id="PTHR11575">
    <property type="entry name" value="5'-NUCLEOTIDASE-RELATED"/>
    <property type="match status" value="1"/>
</dbReference>
<dbReference type="Proteomes" id="UP000694941">
    <property type="component" value="Unplaced"/>
</dbReference>
<dbReference type="Gene3D" id="3.60.21.10">
    <property type="match status" value="2"/>
</dbReference>
<dbReference type="InterPro" id="IPR008334">
    <property type="entry name" value="5'-Nucleotdase_C"/>
</dbReference>
<gene>
    <name evidence="9" type="primary">LOC106458993</name>
</gene>
<evidence type="ECO:0000259" key="6">
    <source>
        <dbReference type="Pfam" id="PF00149"/>
    </source>
</evidence>
<keyword evidence="8" id="KW-1185">Reference proteome</keyword>
<organism evidence="8 9">
    <name type="scientific">Limulus polyphemus</name>
    <name type="common">Atlantic horseshoe crab</name>
    <dbReference type="NCBI Taxonomy" id="6850"/>
    <lineage>
        <taxon>Eukaryota</taxon>
        <taxon>Metazoa</taxon>
        <taxon>Ecdysozoa</taxon>
        <taxon>Arthropoda</taxon>
        <taxon>Chelicerata</taxon>
        <taxon>Merostomata</taxon>
        <taxon>Xiphosura</taxon>
        <taxon>Limulidae</taxon>
        <taxon>Limulus</taxon>
    </lineage>
</organism>
<dbReference type="Pfam" id="PF02872">
    <property type="entry name" value="5_nucleotid_C"/>
    <property type="match status" value="1"/>
</dbReference>
<dbReference type="PROSITE" id="PS00785">
    <property type="entry name" value="5_NUCLEOTIDASE_1"/>
    <property type="match status" value="1"/>
</dbReference>
<evidence type="ECO:0000256" key="3">
    <source>
        <dbReference type="ARBA" id="ARBA00012643"/>
    </source>
</evidence>
<comment type="similarity">
    <text evidence="2 5">Belongs to the 5'-nucleotidase family.</text>
</comment>
<evidence type="ECO:0000313" key="8">
    <source>
        <dbReference type="Proteomes" id="UP000694941"/>
    </source>
</evidence>
<dbReference type="GeneID" id="106458993"/>
<dbReference type="EC" id="3.1.3.5" evidence="3"/>
<dbReference type="CDD" id="cd07409">
    <property type="entry name" value="MPP_CD73_N"/>
    <property type="match status" value="1"/>
</dbReference>
<evidence type="ECO:0000313" key="9">
    <source>
        <dbReference type="RefSeq" id="XP_022241438.1"/>
    </source>
</evidence>
<sequence>MKEKCVGALLCFVSFLIGSSRATFNLTILHTNDVHARFEQLNKYGGRCPSDKATEGKCFGGVARQMTKVQEIRQKNPNVLFLNAGDYYQGTLYYTIHKWRIVADFMNRLGHDAMALGNHEFDDGIDGLVPFLENVSFPVLSCNINSTLVTSLHGKIKRSKTVKISDQTIGLVGFTTKDTADIAKVGDLVFTDEVECLQMGVYSLKNRYIIGNPPSSEEAEDTYPVVVENLSGNKALVVQDYAFGKYLGYLQVGFDNKGRVMSWNGNPILLDNEVEEDSSVLKALAPYTKEVIEKGRKTVGHTKVLLRGDRKVCRMMECNLGNFIADAAVHQYINAPSGDKWSRVAIGIWNSGGIRASIDEIINQGKVTMEDVLSVSPFRNTIDIVDLYGRDLVTLLEHSVSEYDEKAQDPPGRFLQISGIRVTYDIHRSPGSRVVDLKAKCTSCRIPRYLPVNESGIYSVVMPTYLAKGGDGFAFIPHKAVKLHNTGDLDSDLIVKYIQKTTPVTQGLEDRITFRSKGKDCNATSRIINSILLSSLLLLFLKQM</sequence>
<dbReference type="Pfam" id="PF00149">
    <property type="entry name" value="Metallophos"/>
    <property type="match status" value="1"/>
</dbReference>
<dbReference type="RefSeq" id="XP_022241438.1">
    <property type="nucleotide sequence ID" value="XM_022385730.1"/>
</dbReference>
<dbReference type="InterPro" id="IPR004843">
    <property type="entry name" value="Calcineurin-like_PHP"/>
</dbReference>
<feature type="signal peptide" evidence="5">
    <location>
        <begin position="1"/>
        <end position="22"/>
    </location>
</feature>
<dbReference type="SUPFAM" id="SSF55816">
    <property type="entry name" value="5'-nucleotidase (syn. UDP-sugar hydrolase), C-terminal domain"/>
    <property type="match status" value="1"/>
</dbReference>
<evidence type="ECO:0000256" key="5">
    <source>
        <dbReference type="RuleBase" id="RU362119"/>
    </source>
</evidence>
<dbReference type="Gene3D" id="3.90.780.10">
    <property type="entry name" value="5'-Nucleotidase, C-terminal domain"/>
    <property type="match status" value="1"/>
</dbReference>
<reference evidence="9" key="1">
    <citation type="submission" date="2025-08" db="UniProtKB">
        <authorList>
            <consortium name="RefSeq"/>
        </authorList>
    </citation>
    <scope>IDENTIFICATION</scope>
    <source>
        <tissue evidence="9">Muscle</tissue>
    </source>
</reference>
<evidence type="ECO:0000256" key="1">
    <source>
        <dbReference type="ARBA" id="ARBA00000815"/>
    </source>
</evidence>
<evidence type="ECO:0000256" key="4">
    <source>
        <dbReference type="ARBA" id="ARBA00022729"/>
    </source>
</evidence>
<name>A0ABM1SCT3_LIMPO</name>